<dbReference type="EMBL" id="LR134529">
    <property type="protein sequence ID" value="VEJ44375.1"/>
    <property type="molecule type" value="Genomic_DNA"/>
</dbReference>
<gene>
    <name evidence="1" type="ORF">NCTC12905_00009</name>
</gene>
<organism evidence="1 2">
    <name type="scientific">Bartonella vinsonii</name>
    <name type="common">Rochalimaea vinsonii</name>
    <dbReference type="NCBI Taxonomy" id="33047"/>
    <lineage>
        <taxon>Bacteria</taxon>
        <taxon>Pseudomonadati</taxon>
        <taxon>Pseudomonadota</taxon>
        <taxon>Alphaproteobacteria</taxon>
        <taxon>Hyphomicrobiales</taxon>
        <taxon>Bartonellaceae</taxon>
        <taxon>Bartonella</taxon>
    </lineage>
</organism>
<protein>
    <submittedName>
        <fullName evidence="1">Uncharacterized protein</fullName>
    </submittedName>
</protein>
<accession>A0A448V3M5</accession>
<evidence type="ECO:0000313" key="2">
    <source>
        <dbReference type="Proteomes" id="UP000274201"/>
    </source>
</evidence>
<dbReference type="AlphaFoldDB" id="A0A448V3M5"/>
<name>A0A448V3M5_BARVI</name>
<sequence length="70" mass="8503">MMGYFLFYAKEKILGKRLGNKRYYQPLLCEDKISGMGRKRTSHSYRNKNKRGFNNLNMFFYLRWNKSHVG</sequence>
<reference evidence="1 2" key="1">
    <citation type="submission" date="2018-12" db="EMBL/GenBank/DDBJ databases">
        <authorList>
            <consortium name="Pathogen Informatics"/>
        </authorList>
    </citation>
    <scope>NUCLEOTIDE SEQUENCE [LARGE SCALE GENOMIC DNA]</scope>
    <source>
        <strain evidence="1 2">NCTC12905</strain>
    </source>
</reference>
<evidence type="ECO:0000313" key="1">
    <source>
        <dbReference type="EMBL" id="VEJ44375.1"/>
    </source>
</evidence>
<proteinExistence type="predicted"/>
<dbReference type="Proteomes" id="UP000274201">
    <property type="component" value="Chromosome"/>
</dbReference>